<reference evidence="6 7" key="1">
    <citation type="submission" date="2017-07" db="EMBL/GenBank/DDBJ databases">
        <title>Genome Sequence of Antarctobacter heliothermus Strain SMS3 Isolated from a culture of the Diatom Skeletonema marinoi.</title>
        <authorList>
            <person name="Topel M."/>
            <person name="Pinder M.I.M."/>
            <person name="Johansson O.N."/>
            <person name="Kourtchenko O."/>
            <person name="Godhe A."/>
            <person name="Clarke A.K."/>
        </authorList>
    </citation>
    <scope>NUCLEOTIDE SEQUENCE [LARGE SCALE GENOMIC DNA]</scope>
    <source>
        <strain evidence="6 7">SMS3</strain>
        <plasmid evidence="7">Plasmid psms3-2</plasmid>
    </source>
</reference>
<accession>A0A222EC66</accession>
<dbReference type="PANTHER" id="PTHR11699">
    <property type="entry name" value="ALDEHYDE DEHYDROGENASE-RELATED"/>
    <property type="match status" value="1"/>
</dbReference>
<evidence type="ECO:0000256" key="3">
    <source>
        <dbReference type="PROSITE-ProRule" id="PRU10007"/>
    </source>
</evidence>
<name>A0A222EC66_9RHOB</name>
<dbReference type="InterPro" id="IPR016163">
    <property type="entry name" value="Ald_DH_C"/>
</dbReference>
<feature type="domain" description="Aldehyde dehydrogenase" evidence="5">
    <location>
        <begin position="25"/>
        <end position="478"/>
    </location>
</feature>
<dbReference type="EMBL" id="CP022542">
    <property type="protein sequence ID" value="ASP23658.1"/>
    <property type="molecule type" value="Genomic_DNA"/>
</dbReference>
<evidence type="ECO:0000256" key="4">
    <source>
        <dbReference type="RuleBase" id="RU003345"/>
    </source>
</evidence>
<dbReference type="SUPFAM" id="SSF53720">
    <property type="entry name" value="ALDH-like"/>
    <property type="match status" value="1"/>
</dbReference>
<gene>
    <name evidence="6" type="ORF">ANTHELSMS3_04760</name>
</gene>
<keyword evidence="7" id="KW-1185">Reference proteome</keyword>
<evidence type="ECO:0000256" key="1">
    <source>
        <dbReference type="ARBA" id="ARBA00009986"/>
    </source>
</evidence>
<evidence type="ECO:0000313" key="6">
    <source>
        <dbReference type="EMBL" id="ASP23658.1"/>
    </source>
</evidence>
<proteinExistence type="inferred from homology"/>
<feature type="active site" evidence="3">
    <location>
        <position position="251"/>
    </location>
</feature>
<sequence>MDPITFPTERGLFYGGQWHAPLQGDSRRSISPATGEDFGAVAIGGPEDMDAAIAAARTAFPAWRDLTPRARGLYLRQAAQVLRDNKTELARLDAAESGNPFAAMLKDVDIAADSLDYFAGLAAETKGESIPLGPDAVNFTVREPLGVVGRIVAFNHPLMFFGAKMGAPLAAGNTVVIKPAEQAPLSSLRFMELIEGLFPPGVVNLVNGGVDAGRHLVGHADVAMVGLIGSVPTGRAVMSTAARTIKPVMLELGGKNALIACPDVEIETVARGIVAGMNFAWGGQSCGSTSRALIHADIHDAVLDRVAELVEAFVPGDPTDPATTMGALISADQRDRVLHYIATGKAEGARLVTGGQALDGPVPGQGNFVAPTIFADVTPQMTIAREEIFGPVLSVIRWQDEDEAMRIANDVEYGLTCSIWTRDLVRAHRLARKAEAGFVWVNKAGPHFLGAPFGGVKQSGIGREECLGELLAFTREKNIHIALA</sequence>
<dbReference type="FunFam" id="3.40.309.10:FF:000009">
    <property type="entry name" value="Aldehyde dehydrogenase A"/>
    <property type="match status" value="1"/>
</dbReference>
<dbReference type="EC" id="1.2.1.16" evidence="6"/>
<dbReference type="Gene3D" id="3.40.309.10">
    <property type="entry name" value="Aldehyde Dehydrogenase, Chain A, domain 2"/>
    <property type="match status" value="1"/>
</dbReference>
<dbReference type="KEGG" id="aht:ANTHELSMS3_04760"/>
<dbReference type="FunFam" id="3.40.605.10:FF:000007">
    <property type="entry name" value="NAD/NADP-dependent betaine aldehyde dehydrogenase"/>
    <property type="match status" value="1"/>
</dbReference>
<dbReference type="AlphaFoldDB" id="A0A222EC66"/>
<dbReference type="GO" id="GO:0009013">
    <property type="term" value="F:succinate-semialdehyde dehydrogenase [NAD(P)+] activity"/>
    <property type="evidence" value="ECO:0007669"/>
    <property type="project" value="UniProtKB-EC"/>
</dbReference>
<dbReference type="OrthoDB" id="7827050at2"/>
<dbReference type="InterPro" id="IPR029510">
    <property type="entry name" value="Ald_DH_CS_GLU"/>
</dbReference>
<dbReference type="InterPro" id="IPR016162">
    <property type="entry name" value="Ald_DH_N"/>
</dbReference>
<geneLocation type="plasmid" evidence="7">
    <name>psms3-2</name>
</geneLocation>
<dbReference type="Pfam" id="PF00171">
    <property type="entry name" value="Aldedh"/>
    <property type="match status" value="1"/>
</dbReference>
<keyword evidence="6" id="KW-0614">Plasmid</keyword>
<organism evidence="6 7">
    <name type="scientific">Antarctobacter heliothermus</name>
    <dbReference type="NCBI Taxonomy" id="74033"/>
    <lineage>
        <taxon>Bacteria</taxon>
        <taxon>Pseudomonadati</taxon>
        <taxon>Pseudomonadota</taxon>
        <taxon>Alphaproteobacteria</taxon>
        <taxon>Rhodobacterales</taxon>
        <taxon>Roseobacteraceae</taxon>
        <taxon>Antarctobacter</taxon>
    </lineage>
</organism>
<dbReference type="InterPro" id="IPR015590">
    <property type="entry name" value="Aldehyde_DH_dom"/>
</dbReference>
<dbReference type="InterPro" id="IPR016161">
    <property type="entry name" value="Ald_DH/histidinol_DH"/>
</dbReference>
<keyword evidence="2 4" id="KW-0560">Oxidoreductase</keyword>
<evidence type="ECO:0000313" key="7">
    <source>
        <dbReference type="Proteomes" id="UP000203589"/>
    </source>
</evidence>
<dbReference type="RefSeq" id="WP_094037717.1">
    <property type="nucleotide sequence ID" value="NZ_CP022542.1"/>
</dbReference>
<dbReference type="PROSITE" id="PS00687">
    <property type="entry name" value="ALDEHYDE_DEHYDR_GLU"/>
    <property type="match status" value="1"/>
</dbReference>
<dbReference type="Gene3D" id="3.40.605.10">
    <property type="entry name" value="Aldehyde Dehydrogenase, Chain A, domain 1"/>
    <property type="match status" value="1"/>
</dbReference>
<protein>
    <submittedName>
        <fullName evidence="6">NAD-dependent succinate-semialdehyde dehydrogenase</fullName>
        <ecNumber evidence="6">1.2.1.16</ecNumber>
    </submittedName>
</protein>
<evidence type="ECO:0000259" key="5">
    <source>
        <dbReference type="Pfam" id="PF00171"/>
    </source>
</evidence>
<dbReference type="Proteomes" id="UP000203589">
    <property type="component" value="Plasmid pSMS3-2"/>
</dbReference>
<evidence type="ECO:0000256" key="2">
    <source>
        <dbReference type="ARBA" id="ARBA00023002"/>
    </source>
</evidence>
<comment type="similarity">
    <text evidence="1 4">Belongs to the aldehyde dehydrogenase family.</text>
</comment>